<protein>
    <submittedName>
        <fullName evidence="7">Aminotransferase class I/II-fold pyridoxal phosphate-dependent enzyme</fullName>
    </submittedName>
</protein>
<keyword evidence="2 7" id="KW-0032">Aminotransferase</keyword>
<dbReference type="PANTHER" id="PTHR42885:SF2">
    <property type="entry name" value="HISTIDINOL-PHOSPHATE AMINOTRANSFERASE"/>
    <property type="match status" value="1"/>
</dbReference>
<dbReference type="InterPro" id="IPR004839">
    <property type="entry name" value="Aminotransferase_I/II_large"/>
</dbReference>
<dbReference type="EMBL" id="JABFJW010000016">
    <property type="protein sequence ID" value="NOK08141.1"/>
    <property type="molecule type" value="Genomic_DNA"/>
</dbReference>
<reference evidence="7 8" key="1">
    <citation type="submission" date="2020-05" db="EMBL/GenBank/DDBJ databases">
        <authorList>
            <person name="Whitworth D."/>
        </authorList>
    </citation>
    <scope>NUCLEOTIDE SEQUENCE [LARGE SCALE GENOMIC DNA]</scope>
    <source>
        <strain evidence="7 8">CA046A</strain>
    </source>
</reference>
<dbReference type="AlphaFoldDB" id="A0A7Y4NC82"/>
<dbReference type="GO" id="GO:0008483">
    <property type="term" value="F:transaminase activity"/>
    <property type="evidence" value="ECO:0007669"/>
    <property type="project" value="UniProtKB-KW"/>
</dbReference>
<dbReference type="Gene3D" id="3.90.1150.10">
    <property type="entry name" value="Aspartate Aminotransferase, domain 1"/>
    <property type="match status" value="1"/>
</dbReference>
<dbReference type="InterPro" id="IPR015422">
    <property type="entry name" value="PyrdxlP-dep_Trfase_small"/>
</dbReference>
<comment type="similarity">
    <text evidence="5">Belongs to the class-II pyridoxal-phosphate-dependent aminotransferase family.</text>
</comment>
<keyword evidence="3 7" id="KW-0808">Transferase</keyword>
<evidence type="ECO:0000256" key="2">
    <source>
        <dbReference type="ARBA" id="ARBA00022576"/>
    </source>
</evidence>
<gene>
    <name evidence="7" type="ORF">HNS30_03695</name>
</gene>
<comment type="caution">
    <text evidence="7">The sequence shown here is derived from an EMBL/GenBank/DDBJ whole genome shotgun (WGS) entry which is preliminary data.</text>
</comment>
<evidence type="ECO:0000259" key="6">
    <source>
        <dbReference type="Pfam" id="PF00155"/>
    </source>
</evidence>
<dbReference type="GO" id="GO:0030170">
    <property type="term" value="F:pyridoxal phosphate binding"/>
    <property type="evidence" value="ECO:0007669"/>
    <property type="project" value="InterPro"/>
</dbReference>
<dbReference type="Proteomes" id="UP000528460">
    <property type="component" value="Unassembled WGS sequence"/>
</dbReference>
<evidence type="ECO:0000256" key="4">
    <source>
        <dbReference type="ARBA" id="ARBA00022898"/>
    </source>
</evidence>
<dbReference type="Pfam" id="PF00155">
    <property type="entry name" value="Aminotran_1_2"/>
    <property type="match status" value="1"/>
</dbReference>
<dbReference type="InterPro" id="IPR001917">
    <property type="entry name" value="Aminotrans_II_pyridoxalP_BS"/>
</dbReference>
<dbReference type="InterPro" id="IPR015421">
    <property type="entry name" value="PyrdxlP-dep_Trfase_major"/>
</dbReference>
<keyword evidence="4 5" id="KW-0663">Pyridoxal phosphate</keyword>
<accession>A0A7Y4NC82</accession>
<dbReference type="PANTHER" id="PTHR42885">
    <property type="entry name" value="HISTIDINOL-PHOSPHATE AMINOTRANSFERASE-RELATED"/>
    <property type="match status" value="1"/>
</dbReference>
<evidence type="ECO:0000256" key="5">
    <source>
        <dbReference type="RuleBase" id="RU003693"/>
    </source>
</evidence>
<organism evidence="7 8">
    <name type="scientific">Corallococcus exercitus</name>
    <dbReference type="NCBI Taxonomy" id="2316736"/>
    <lineage>
        <taxon>Bacteria</taxon>
        <taxon>Pseudomonadati</taxon>
        <taxon>Myxococcota</taxon>
        <taxon>Myxococcia</taxon>
        <taxon>Myxococcales</taxon>
        <taxon>Cystobacterineae</taxon>
        <taxon>Myxococcaceae</taxon>
        <taxon>Corallococcus</taxon>
    </lineage>
</organism>
<name>A0A7Y4NC82_9BACT</name>
<evidence type="ECO:0000256" key="1">
    <source>
        <dbReference type="ARBA" id="ARBA00001933"/>
    </source>
</evidence>
<dbReference type="InterPro" id="IPR015424">
    <property type="entry name" value="PyrdxlP-dep_Trfase"/>
</dbReference>
<dbReference type="PROSITE" id="PS00599">
    <property type="entry name" value="AA_TRANSFER_CLASS_2"/>
    <property type="match status" value="1"/>
</dbReference>
<proteinExistence type="inferred from homology"/>
<sequence length="347" mass="37250">MIPFRDTYRDIPLYSPAKKPCRVDLSDNTNLFGAPPSADRVLREEGLLKLSRYPGSYAPDLKRAVARYAGVAVENVTTGCGSDDVIDCALRAFLEPGDVVAFPDPTFVMVPMFARLSALKPVPVPLRAGSDLDLDVEGLLATGAKLIYVCTPNNPTGTVASRAALERLVDQARGVVLIDQAYVEFTRGGDFLDLARTRPNVLVTRTMSKAFGLAGLRVGWGVGAPSLVAEVEKARGPYKHTTLGEAVAVSALTEDVPWMEACAAEAVENRERLRGGLRALGLEPLPSEGNFLLVPVPEARRVGEALRERNVNVRVFEGLTGVGDALRIGCGPWPLMSSALKALKEVL</sequence>
<dbReference type="RefSeq" id="WP_171412405.1">
    <property type="nucleotide sequence ID" value="NZ_JABFJW010000016.1"/>
</dbReference>
<comment type="cofactor">
    <cofactor evidence="1 5">
        <name>pyridoxal 5'-phosphate</name>
        <dbReference type="ChEBI" id="CHEBI:597326"/>
    </cofactor>
</comment>
<evidence type="ECO:0000313" key="8">
    <source>
        <dbReference type="Proteomes" id="UP000528460"/>
    </source>
</evidence>
<evidence type="ECO:0000256" key="3">
    <source>
        <dbReference type="ARBA" id="ARBA00022679"/>
    </source>
</evidence>
<feature type="domain" description="Aminotransferase class I/classII large" evidence="6">
    <location>
        <begin position="23"/>
        <end position="330"/>
    </location>
</feature>
<evidence type="ECO:0000313" key="7">
    <source>
        <dbReference type="EMBL" id="NOK08141.1"/>
    </source>
</evidence>
<dbReference type="SUPFAM" id="SSF53383">
    <property type="entry name" value="PLP-dependent transferases"/>
    <property type="match status" value="1"/>
</dbReference>
<dbReference type="CDD" id="cd00609">
    <property type="entry name" value="AAT_like"/>
    <property type="match status" value="1"/>
</dbReference>
<dbReference type="Gene3D" id="3.40.640.10">
    <property type="entry name" value="Type I PLP-dependent aspartate aminotransferase-like (Major domain)"/>
    <property type="match status" value="1"/>
</dbReference>